<reference evidence="9 10" key="1">
    <citation type="journal article" date="2011" name="J. Bacteriol.">
        <title>Complete genome sequence of the industrial strain Ketogulonicigenium vulgare WSH-001.</title>
        <authorList>
            <person name="Liu L."/>
            <person name="Li Y."/>
            <person name="Zhang J."/>
            <person name="Zhou Z."/>
            <person name="Liu J."/>
            <person name="Li X."/>
            <person name="Zhou J."/>
            <person name="Du G."/>
            <person name="Wang L."/>
            <person name="Chen J."/>
        </authorList>
    </citation>
    <scope>NUCLEOTIDE SEQUENCE [LARGE SCALE GENOMIC DNA]</scope>
    <source>
        <strain evidence="9 10">WSH-001</strain>
    </source>
</reference>
<proteinExistence type="inferred from homology"/>
<dbReference type="Pfam" id="PF00213">
    <property type="entry name" value="OSCP"/>
    <property type="match status" value="1"/>
</dbReference>
<dbReference type="SUPFAM" id="SSF47928">
    <property type="entry name" value="N-terminal domain of the delta subunit of the F1F0-ATP synthase"/>
    <property type="match status" value="1"/>
</dbReference>
<evidence type="ECO:0000256" key="7">
    <source>
        <dbReference type="ARBA" id="ARBA00023310"/>
    </source>
</evidence>
<evidence type="ECO:0000256" key="3">
    <source>
        <dbReference type="ARBA" id="ARBA00022781"/>
    </source>
</evidence>
<dbReference type="Proteomes" id="UP000000692">
    <property type="component" value="Chromosome"/>
</dbReference>
<accession>F9YAB8</accession>
<dbReference type="AlphaFoldDB" id="F9YAB8"/>
<evidence type="ECO:0000256" key="1">
    <source>
        <dbReference type="ARBA" id="ARBA00004370"/>
    </source>
</evidence>
<dbReference type="PANTHER" id="PTHR11910">
    <property type="entry name" value="ATP SYNTHASE DELTA CHAIN"/>
    <property type="match status" value="1"/>
</dbReference>
<dbReference type="OrthoDB" id="9796185at2"/>
<keyword evidence="2 8" id="KW-0813">Transport</keyword>
<dbReference type="InterPro" id="IPR000711">
    <property type="entry name" value="ATPase_OSCP/dsu"/>
</dbReference>
<keyword evidence="8" id="KW-0997">Cell inner membrane</keyword>
<dbReference type="NCBIfam" id="TIGR01145">
    <property type="entry name" value="ATP_synt_delta"/>
    <property type="match status" value="1"/>
</dbReference>
<dbReference type="GO" id="GO:0046933">
    <property type="term" value="F:proton-transporting ATP synthase activity, rotational mechanism"/>
    <property type="evidence" value="ECO:0007669"/>
    <property type="project" value="UniProtKB-UniRule"/>
</dbReference>
<keyword evidence="10" id="KW-1185">Reference proteome</keyword>
<keyword evidence="9" id="KW-0378">Hydrolase</keyword>
<dbReference type="Gene3D" id="1.10.520.20">
    <property type="entry name" value="N-terminal domain of the delta subunit of the F1F0-ATP synthase"/>
    <property type="match status" value="1"/>
</dbReference>
<comment type="subunit">
    <text evidence="8">F-type ATPases have 2 components, F(1) - the catalytic core - and F(0) - the membrane proton channel. F(1) has five subunits: alpha(3), beta(3), gamma(1), delta(1), epsilon(1). F(0) has three main subunits: a(1), b(2) and c(10-14). The alpha and beta chains form an alternating ring which encloses part of the gamma chain. F(1) is attached to F(0) by a central stalk formed by the gamma and epsilon chains, while a peripheral stalk is formed by the delta and b chains.</text>
</comment>
<evidence type="ECO:0000256" key="2">
    <source>
        <dbReference type="ARBA" id="ARBA00022448"/>
    </source>
</evidence>
<comment type="subcellular location">
    <subcellularLocation>
        <location evidence="8">Cell inner membrane</location>
        <topology evidence="8">Peripheral membrane protein</topology>
    </subcellularLocation>
    <subcellularLocation>
        <location evidence="1">Membrane</location>
    </subcellularLocation>
</comment>
<dbReference type="InterPro" id="IPR020781">
    <property type="entry name" value="ATPase_OSCP/d_CS"/>
</dbReference>
<dbReference type="InterPro" id="IPR026015">
    <property type="entry name" value="ATP_synth_OSCP/delta_N_sf"/>
</dbReference>
<protein>
    <recommendedName>
        <fullName evidence="8">ATP synthase subunit delta</fullName>
    </recommendedName>
    <alternativeName>
        <fullName evidence="8">ATP synthase F(1) sector subunit delta</fullName>
    </alternativeName>
    <alternativeName>
        <fullName evidence="8">F-type ATPase subunit delta</fullName>
        <shortName evidence="8">F-ATPase subunit delta</shortName>
    </alternativeName>
</protein>
<dbReference type="HAMAP" id="MF_01416">
    <property type="entry name" value="ATP_synth_delta_bact"/>
    <property type="match status" value="1"/>
</dbReference>
<sequence length="164" mass="16931">MVEEGALPALEGDIDSLDAALTASADLRAVIASPVLTRDEQARAITAVADALGLSVVLKNTLALMAAKRRLFVLPQLVAELRARVMAAKGEVFAEVVSAKALTATQATKLAEVLSAKVGKTVKLNATVDPALIGGLVVKIGSKMIDTSVASKLQALQNTMKEVG</sequence>
<evidence type="ECO:0000256" key="5">
    <source>
        <dbReference type="ARBA" id="ARBA00023136"/>
    </source>
</evidence>
<keyword evidence="4 8" id="KW-0406">Ion transport</keyword>
<dbReference type="KEGG" id="kvl:KVU_0452"/>
<comment type="function">
    <text evidence="8">This protein is part of the stalk that links CF(0) to CF(1). It either transmits conformational changes from CF(0) to CF(1) or is implicated in proton conduction.</text>
</comment>
<gene>
    <name evidence="8" type="primary">atpH</name>
    <name evidence="9" type="ordered locus">KVU_0452</name>
</gene>
<keyword evidence="6 8" id="KW-0139">CF(1)</keyword>
<dbReference type="PRINTS" id="PR00125">
    <property type="entry name" value="ATPASEDELTA"/>
</dbReference>
<comment type="function">
    <text evidence="8">F(1)F(0) ATP synthase produces ATP from ADP in the presence of a proton or sodium gradient. F-type ATPases consist of two structural domains, F(1) containing the extramembraneous catalytic core and F(0) containing the membrane proton channel, linked together by a central stalk and a peripheral stalk. During catalysis, ATP synthesis in the catalytic domain of F(1) is coupled via a rotary mechanism of the central stalk subunits to proton translocation.</text>
</comment>
<dbReference type="PROSITE" id="PS00389">
    <property type="entry name" value="ATPASE_DELTA"/>
    <property type="match status" value="1"/>
</dbReference>
<dbReference type="HOGENOM" id="CLU_085114_0_1_5"/>
<dbReference type="PATRIC" id="fig|759362.5.peg.471"/>
<keyword evidence="3 8" id="KW-0375">Hydrogen ion transport</keyword>
<dbReference type="GO" id="GO:0016787">
    <property type="term" value="F:hydrolase activity"/>
    <property type="evidence" value="ECO:0007669"/>
    <property type="project" value="UniProtKB-KW"/>
</dbReference>
<evidence type="ECO:0000256" key="6">
    <source>
        <dbReference type="ARBA" id="ARBA00023196"/>
    </source>
</evidence>
<name>F9YAB8_KETVW</name>
<organism evidence="9 10">
    <name type="scientific">Ketogulonicigenium vulgare (strain WSH-001)</name>
    <dbReference type="NCBI Taxonomy" id="759362"/>
    <lineage>
        <taxon>Bacteria</taxon>
        <taxon>Pseudomonadati</taxon>
        <taxon>Pseudomonadota</taxon>
        <taxon>Alphaproteobacteria</taxon>
        <taxon>Rhodobacterales</taxon>
        <taxon>Roseobacteraceae</taxon>
        <taxon>Ketogulonicigenium</taxon>
    </lineage>
</organism>
<keyword evidence="7 8" id="KW-0066">ATP synthesis</keyword>
<dbReference type="EMBL" id="CP002018">
    <property type="protein sequence ID" value="AEM40291.1"/>
    <property type="molecule type" value="Genomic_DNA"/>
</dbReference>
<evidence type="ECO:0000313" key="9">
    <source>
        <dbReference type="EMBL" id="AEM40291.1"/>
    </source>
</evidence>
<evidence type="ECO:0000313" key="10">
    <source>
        <dbReference type="Proteomes" id="UP000000692"/>
    </source>
</evidence>
<dbReference type="GO" id="GO:0045259">
    <property type="term" value="C:proton-transporting ATP synthase complex"/>
    <property type="evidence" value="ECO:0007669"/>
    <property type="project" value="UniProtKB-KW"/>
</dbReference>
<evidence type="ECO:0000256" key="8">
    <source>
        <dbReference type="HAMAP-Rule" id="MF_01416"/>
    </source>
</evidence>
<dbReference type="NCBIfam" id="NF004406">
    <property type="entry name" value="PRK05758.3-2"/>
    <property type="match status" value="1"/>
</dbReference>
<comment type="similarity">
    <text evidence="8">Belongs to the ATPase delta chain family.</text>
</comment>
<keyword evidence="5 8" id="KW-0472">Membrane</keyword>
<keyword evidence="8" id="KW-1003">Cell membrane</keyword>
<dbReference type="GO" id="GO:0005886">
    <property type="term" value="C:plasma membrane"/>
    <property type="evidence" value="ECO:0007669"/>
    <property type="project" value="UniProtKB-SubCell"/>
</dbReference>
<dbReference type="eggNOG" id="COG0712">
    <property type="taxonomic scope" value="Bacteria"/>
</dbReference>
<evidence type="ECO:0000256" key="4">
    <source>
        <dbReference type="ARBA" id="ARBA00023065"/>
    </source>
</evidence>